<feature type="chain" id="PRO_5045353126" evidence="1">
    <location>
        <begin position="33"/>
        <end position="271"/>
    </location>
</feature>
<dbReference type="PANTHER" id="PTHR37981:SF1">
    <property type="entry name" value="SGNH HYDROLASE-TYPE ESTERASE DOMAIN-CONTAINING PROTEIN"/>
    <property type="match status" value="1"/>
</dbReference>
<dbReference type="SUPFAM" id="SSF52266">
    <property type="entry name" value="SGNH hydrolase"/>
    <property type="match status" value="1"/>
</dbReference>
<organism evidence="3 4">
    <name type="scientific">Pseudonocardia yuanmonensis</name>
    <dbReference type="NCBI Taxonomy" id="1095914"/>
    <lineage>
        <taxon>Bacteria</taxon>
        <taxon>Bacillati</taxon>
        <taxon>Actinomycetota</taxon>
        <taxon>Actinomycetes</taxon>
        <taxon>Pseudonocardiales</taxon>
        <taxon>Pseudonocardiaceae</taxon>
        <taxon>Pseudonocardia</taxon>
    </lineage>
</organism>
<accession>A0ABP8W8E6</accession>
<feature type="signal peptide" evidence="1">
    <location>
        <begin position="1"/>
        <end position="32"/>
    </location>
</feature>
<dbReference type="RefSeq" id="WP_345379508.1">
    <property type="nucleotide sequence ID" value="NZ_BAABIC010000004.1"/>
</dbReference>
<comment type="caution">
    <text evidence="3">The sequence shown here is derived from an EMBL/GenBank/DDBJ whole genome shotgun (WGS) entry which is preliminary data.</text>
</comment>
<evidence type="ECO:0000313" key="3">
    <source>
        <dbReference type="EMBL" id="GAA4683124.1"/>
    </source>
</evidence>
<dbReference type="EMBL" id="BAABIC010000004">
    <property type="protein sequence ID" value="GAA4683124.1"/>
    <property type="molecule type" value="Genomic_DNA"/>
</dbReference>
<protein>
    <submittedName>
        <fullName evidence="3">SGNH family lipase</fullName>
    </submittedName>
</protein>
<keyword evidence="4" id="KW-1185">Reference proteome</keyword>
<feature type="domain" description="SGNH hydrolase-type esterase" evidence="2">
    <location>
        <begin position="44"/>
        <end position="258"/>
    </location>
</feature>
<sequence>MRRRLPSGLRRTVVPLVLALAATLTGMPVAQAAQPTSPPVDYVALGDSYAAGVGAAPDGTSGVCARSDASYPARYAAATVPASFLSVACSGATTAGVLRDQVSAVTKDTDLVTITVGGNDTGFAPVLARCTTAPDDAGCDQAVRTGERVARYVLPSALAVVLGAVHVRAPDARVVVLGYPRLFGDGPGCPLNPVRSARLDAGADVLNDRIADTARRFGATFVDVRPAFTGHGLCSADPWIVAPGGPGAYHPTAPGYARGYVPALGASTGAA</sequence>
<dbReference type="InterPro" id="IPR036514">
    <property type="entry name" value="SGNH_hydro_sf"/>
</dbReference>
<dbReference type="PANTHER" id="PTHR37981">
    <property type="entry name" value="LIPASE 2"/>
    <property type="match status" value="1"/>
</dbReference>
<evidence type="ECO:0000313" key="4">
    <source>
        <dbReference type="Proteomes" id="UP001500325"/>
    </source>
</evidence>
<evidence type="ECO:0000259" key="2">
    <source>
        <dbReference type="Pfam" id="PF13472"/>
    </source>
</evidence>
<dbReference type="Proteomes" id="UP001500325">
    <property type="component" value="Unassembled WGS sequence"/>
</dbReference>
<gene>
    <name evidence="3" type="ORF">GCM10023215_16760</name>
</gene>
<evidence type="ECO:0000256" key="1">
    <source>
        <dbReference type="SAM" id="SignalP"/>
    </source>
</evidence>
<dbReference type="CDD" id="cd01823">
    <property type="entry name" value="SEST_like"/>
    <property type="match status" value="1"/>
</dbReference>
<dbReference type="Pfam" id="PF13472">
    <property type="entry name" value="Lipase_GDSL_2"/>
    <property type="match status" value="1"/>
</dbReference>
<reference evidence="4" key="1">
    <citation type="journal article" date="2019" name="Int. J. Syst. Evol. Microbiol.">
        <title>The Global Catalogue of Microorganisms (GCM) 10K type strain sequencing project: providing services to taxonomists for standard genome sequencing and annotation.</title>
        <authorList>
            <consortium name="The Broad Institute Genomics Platform"/>
            <consortium name="The Broad Institute Genome Sequencing Center for Infectious Disease"/>
            <person name="Wu L."/>
            <person name="Ma J."/>
        </authorList>
    </citation>
    <scope>NUCLEOTIDE SEQUENCE [LARGE SCALE GENOMIC DNA]</scope>
    <source>
        <strain evidence="4">JCM 18055</strain>
    </source>
</reference>
<keyword evidence="1" id="KW-0732">Signal</keyword>
<proteinExistence type="predicted"/>
<dbReference type="InterPro" id="IPR013830">
    <property type="entry name" value="SGNH_hydro"/>
</dbReference>
<dbReference type="Gene3D" id="3.40.50.1110">
    <property type="entry name" value="SGNH hydrolase"/>
    <property type="match status" value="1"/>
</dbReference>
<dbReference type="InterPro" id="IPR037460">
    <property type="entry name" value="SEST-like"/>
</dbReference>
<name>A0ABP8W8E6_9PSEU</name>